<evidence type="ECO:0000313" key="3">
    <source>
        <dbReference type="EMBL" id="WCT13097.1"/>
    </source>
</evidence>
<name>A0ABY7T9Q8_9SPHI</name>
<keyword evidence="1" id="KW-0812">Transmembrane</keyword>
<reference evidence="3 4" key="1">
    <citation type="submission" date="2023-02" db="EMBL/GenBank/DDBJ databases">
        <title>Genome sequence of Mucilaginibacter jinjuensis strain KACC 16571.</title>
        <authorList>
            <person name="Kim S."/>
            <person name="Heo J."/>
            <person name="Kwon S.-W."/>
        </authorList>
    </citation>
    <scope>NUCLEOTIDE SEQUENCE [LARGE SCALE GENOMIC DNA]</scope>
    <source>
        <strain evidence="3 4">KACC 16571</strain>
    </source>
</reference>
<evidence type="ECO:0000256" key="1">
    <source>
        <dbReference type="SAM" id="Phobius"/>
    </source>
</evidence>
<dbReference type="PANTHER" id="PTHR34220">
    <property type="entry name" value="SENSOR HISTIDINE KINASE YPDA"/>
    <property type="match status" value="1"/>
</dbReference>
<organism evidence="3 4">
    <name type="scientific">Mucilaginibacter jinjuensis</name>
    <dbReference type="NCBI Taxonomy" id="1176721"/>
    <lineage>
        <taxon>Bacteria</taxon>
        <taxon>Pseudomonadati</taxon>
        <taxon>Bacteroidota</taxon>
        <taxon>Sphingobacteriia</taxon>
        <taxon>Sphingobacteriales</taxon>
        <taxon>Sphingobacteriaceae</taxon>
        <taxon>Mucilaginibacter</taxon>
    </lineage>
</organism>
<dbReference type="Gene3D" id="3.30.565.10">
    <property type="entry name" value="Histidine kinase-like ATPase, C-terminal domain"/>
    <property type="match status" value="1"/>
</dbReference>
<accession>A0ABY7T9Q8</accession>
<sequence>MKIKWQAKYKAVVPHLLFWLAYIFYQAIIYGWENTDALTFQPGQALFTATLPVNILLTYLNLYVLMPLFYYRQEYVRYAISLVLILLIGGILARFLTHTFIVPWEKLHNPVRYGLENKNFWIPVRILRLSLETCPLIAVTMVIQLMRNAYEREKNLRDLQKEKFAAEMALLKTQINPHFFFNTLNTLYGLILKKSEKAAKFALRLSDLMHYLLYEASAEKVLLTDEISHLENYINVEQMRFADRLELSFQFSGEITGKLIAPLILLPFVENAFKHGISNNSGWITININVVQNRLFLNVENSCPINSQISRGGLGLNNVKRRLELTYPGKYDLQVSPQTEVFEVTLKLYL</sequence>
<evidence type="ECO:0000259" key="2">
    <source>
        <dbReference type="Pfam" id="PF06580"/>
    </source>
</evidence>
<keyword evidence="3" id="KW-0808">Transferase</keyword>
<dbReference type="InterPro" id="IPR036890">
    <property type="entry name" value="HATPase_C_sf"/>
</dbReference>
<evidence type="ECO:0000313" key="4">
    <source>
        <dbReference type="Proteomes" id="UP001216139"/>
    </source>
</evidence>
<keyword evidence="1" id="KW-0472">Membrane</keyword>
<keyword evidence="3" id="KW-0418">Kinase</keyword>
<dbReference type="Proteomes" id="UP001216139">
    <property type="component" value="Chromosome"/>
</dbReference>
<dbReference type="InterPro" id="IPR050640">
    <property type="entry name" value="Bact_2-comp_sensor_kinase"/>
</dbReference>
<feature type="transmembrane region" description="Helical" evidence="1">
    <location>
        <begin position="78"/>
        <end position="102"/>
    </location>
</feature>
<dbReference type="SUPFAM" id="SSF55874">
    <property type="entry name" value="ATPase domain of HSP90 chaperone/DNA topoisomerase II/histidine kinase"/>
    <property type="match status" value="1"/>
</dbReference>
<dbReference type="PANTHER" id="PTHR34220:SF7">
    <property type="entry name" value="SENSOR HISTIDINE KINASE YPDA"/>
    <property type="match status" value="1"/>
</dbReference>
<proteinExistence type="predicted"/>
<dbReference type="RefSeq" id="WP_273631366.1">
    <property type="nucleotide sequence ID" value="NZ_CP117167.1"/>
</dbReference>
<dbReference type="GO" id="GO:0016301">
    <property type="term" value="F:kinase activity"/>
    <property type="evidence" value="ECO:0007669"/>
    <property type="project" value="UniProtKB-KW"/>
</dbReference>
<gene>
    <name evidence="3" type="ORF">PQO05_04010</name>
</gene>
<feature type="transmembrane region" description="Helical" evidence="1">
    <location>
        <begin position="12"/>
        <end position="32"/>
    </location>
</feature>
<protein>
    <submittedName>
        <fullName evidence="3">Histidine kinase</fullName>
    </submittedName>
</protein>
<feature type="domain" description="Signal transduction histidine kinase internal region" evidence="2">
    <location>
        <begin position="166"/>
        <end position="245"/>
    </location>
</feature>
<keyword evidence="1" id="KW-1133">Transmembrane helix</keyword>
<dbReference type="EMBL" id="CP117167">
    <property type="protein sequence ID" value="WCT13097.1"/>
    <property type="molecule type" value="Genomic_DNA"/>
</dbReference>
<keyword evidence="4" id="KW-1185">Reference proteome</keyword>
<dbReference type="Pfam" id="PF06580">
    <property type="entry name" value="His_kinase"/>
    <property type="match status" value="1"/>
</dbReference>
<feature type="transmembrane region" description="Helical" evidence="1">
    <location>
        <begin position="44"/>
        <end position="66"/>
    </location>
</feature>
<dbReference type="InterPro" id="IPR010559">
    <property type="entry name" value="Sig_transdc_His_kin_internal"/>
</dbReference>